<evidence type="ECO:0008006" key="3">
    <source>
        <dbReference type="Google" id="ProtNLM"/>
    </source>
</evidence>
<organism evidence="1 2">
    <name type="scientific">Anaerosolibacter carboniphilus</name>
    <dbReference type="NCBI Taxonomy" id="1417629"/>
    <lineage>
        <taxon>Bacteria</taxon>
        <taxon>Bacillati</taxon>
        <taxon>Bacillota</taxon>
        <taxon>Clostridia</taxon>
        <taxon>Peptostreptococcales</taxon>
        <taxon>Thermotaleaceae</taxon>
        <taxon>Anaerosolibacter</taxon>
    </lineage>
</organism>
<accession>A0A841KWH6</accession>
<evidence type="ECO:0000313" key="2">
    <source>
        <dbReference type="Proteomes" id="UP000579281"/>
    </source>
</evidence>
<comment type="caution">
    <text evidence="1">The sequence shown here is derived from an EMBL/GenBank/DDBJ whole genome shotgun (WGS) entry which is preliminary data.</text>
</comment>
<name>A0A841KWH6_9FIRM</name>
<gene>
    <name evidence="1" type="ORF">HNQ80_000622</name>
</gene>
<dbReference type="Proteomes" id="UP000579281">
    <property type="component" value="Unassembled WGS sequence"/>
</dbReference>
<reference evidence="1 2" key="1">
    <citation type="submission" date="2020-08" db="EMBL/GenBank/DDBJ databases">
        <title>Genomic Encyclopedia of Type Strains, Phase IV (KMG-IV): sequencing the most valuable type-strain genomes for metagenomic binning, comparative biology and taxonomic classification.</title>
        <authorList>
            <person name="Goeker M."/>
        </authorList>
    </citation>
    <scope>NUCLEOTIDE SEQUENCE [LARGE SCALE GENOMIC DNA]</scope>
    <source>
        <strain evidence="1 2">DSM 103526</strain>
    </source>
</reference>
<keyword evidence="2" id="KW-1185">Reference proteome</keyword>
<protein>
    <recommendedName>
        <fullName evidence="3">DGQHR domain-containing protein</fullName>
    </recommendedName>
</protein>
<proteinExistence type="predicted"/>
<sequence length="510" mass="59837">MKLLGILDKAFDNFISLRGYAKMGDLERVSQADESYQRDLIKEHRREMFEFLSSGEFLFFPEVILGAVLEPDSGDMTKVDHLYKSFFEESNFNETFDQFKLQYTVSKSKGLSTDAGERYDFFRRTTLDISEKTILKPGFRMFNRIDGNHRLSATKEDKRFENYNVPYCLILFRNESEAKKFSRALFHNINYKHIPLTKEQNLKLILEDTYLFPDEKLKSDVSFGWEYYFARKLFGNIDFSILFNLKKSVEKAERTFFLNLYKFLLKNQIVQYDNVAINIVKSAFSAINAIYANNFQLKECSNSRVLEAFIYYYIKDERLVQPFKNWVVDNHIYTIDETEVSNGYCINEFVTVFDKIMESRKRTIFISMQFSGDTWQNYEAIKNAVDDVNNELRLELKLREIRIDQFDTGYSYKIADEILSLVEGCGFLIADLSLGNKNVYHEIGYLMGLNQGYERGHDNFILVHNKGIPGAAFEKDVGFNIKDFKVLTVSSTNELRNQLKVQIKRYYGLL</sequence>
<dbReference type="EMBL" id="JACHEN010000003">
    <property type="protein sequence ID" value="MBB6214539.1"/>
    <property type="molecule type" value="Genomic_DNA"/>
</dbReference>
<dbReference type="RefSeq" id="WP_184308082.1">
    <property type="nucleotide sequence ID" value="NZ_JACHEN010000003.1"/>
</dbReference>
<dbReference type="AlphaFoldDB" id="A0A841KWH6"/>
<evidence type="ECO:0000313" key="1">
    <source>
        <dbReference type="EMBL" id="MBB6214539.1"/>
    </source>
</evidence>